<feature type="domain" description="Trichome birefringence-like N-terminal" evidence="10">
    <location>
        <begin position="82"/>
        <end position="134"/>
    </location>
</feature>
<dbReference type="EMBL" id="JAKOGI010002162">
    <property type="protein sequence ID" value="KAJ8422730.1"/>
    <property type="molecule type" value="Genomic_DNA"/>
</dbReference>
<comment type="caution">
    <text evidence="11">The sequence shown here is derived from an EMBL/GenBank/DDBJ whole genome shotgun (WGS) entry which is preliminary data.</text>
</comment>
<dbReference type="PANTHER" id="PTHR32285">
    <property type="entry name" value="PROTEIN TRICHOME BIREFRINGENCE-LIKE 9-RELATED"/>
    <property type="match status" value="1"/>
</dbReference>
<feature type="domain" description="Trichome birefringence-like C-terminal" evidence="9">
    <location>
        <begin position="135"/>
        <end position="423"/>
    </location>
</feature>
<dbReference type="Pfam" id="PF14416">
    <property type="entry name" value="PMR5N"/>
    <property type="match status" value="1"/>
</dbReference>
<keyword evidence="12" id="KW-1185">Reference proteome</keyword>
<comment type="subcellular location">
    <subcellularLocation>
        <location evidence="1">Membrane</location>
        <topology evidence="1">Single-pass membrane protein</topology>
    </subcellularLocation>
</comment>
<evidence type="ECO:0000313" key="11">
    <source>
        <dbReference type="EMBL" id="KAJ8422730.1"/>
    </source>
</evidence>
<evidence type="ECO:0000256" key="4">
    <source>
        <dbReference type="ARBA" id="ARBA00022968"/>
    </source>
</evidence>
<evidence type="ECO:0000256" key="5">
    <source>
        <dbReference type="ARBA" id="ARBA00022989"/>
    </source>
</evidence>
<evidence type="ECO:0000256" key="8">
    <source>
        <dbReference type="SAM" id="Phobius"/>
    </source>
</evidence>
<organism evidence="11 12">
    <name type="scientific">Carnegiea gigantea</name>
    <dbReference type="NCBI Taxonomy" id="171969"/>
    <lineage>
        <taxon>Eukaryota</taxon>
        <taxon>Viridiplantae</taxon>
        <taxon>Streptophyta</taxon>
        <taxon>Embryophyta</taxon>
        <taxon>Tracheophyta</taxon>
        <taxon>Spermatophyta</taxon>
        <taxon>Magnoliopsida</taxon>
        <taxon>eudicotyledons</taxon>
        <taxon>Gunneridae</taxon>
        <taxon>Pentapetalae</taxon>
        <taxon>Caryophyllales</taxon>
        <taxon>Cactineae</taxon>
        <taxon>Cactaceae</taxon>
        <taxon>Cactoideae</taxon>
        <taxon>Echinocereeae</taxon>
        <taxon>Carnegiea</taxon>
    </lineage>
</organism>
<dbReference type="GO" id="GO:0016413">
    <property type="term" value="F:O-acetyltransferase activity"/>
    <property type="evidence" value="ECO:0007669"/>
    <property type="project" value="InterPro"/>
</dbReference>
<evidence type="ECO:0000313" key="12">
    <source>
        <dbReference type="Proteomes" id="UP001153076"/>
    </source>
</evidence>
<sequence>MESPSKHQKLIKITPRLVLQVALPILLLLIIPLQLLKNTSFITSSSKPTPPPTTTTTTTTSTIHDQVAPSRHKPLPSITRPKCDLFTGEWVPNPDAPYYTNTSCWAIHEHQNCMKYGRPDSEFMKWRWKPDECELPLFNPRQFFEIVKGKSLAFVGDSVARNQLQSMICLLSRVEWPYDVSYTQDEYFKRWHYRSYDFTMAIFTSPFLVKAQENDPGGPTGTGLFGLHLDQADEAWKANIDEFDYLVISAGHWFFRPLMFYEHNKVIGCRYCQIENITDYPITFGYRKVFRTAFRAILERENFKGIVYLRTFAPSHFEGGEWNEGGDCKRQRPFKSSESTLQGVDLDLYMAQVGEFYAAQKLARRRGRRFRLIDMTQPMLLRPDGHPSRYGHWPNENVVLYNDCVHWCLPGPIDSWSDFLLEMMRNEGVFSKQEKILLSKDRRFKS</sequence>
<evidence type="ECO:0000256" key="1">
    <source>
        <dbReference type="ARBA" id="ARBA00004167"/>
    </source>
</evidence>
<evidence type="ECO:0000256" key="3">
    <source>
        <dbReference type="ARBA" id="ARBA00022692"/>
    </source>
</evidence>
<evidence type="ECO:0000256" key="2">
    <source>
        <dbReference type="ARBA" id="ARBA00007727"/>
    </source>
</evidence>
<feature type="transmembrane region" description="Helical" evidence="8">
    <location>
        <begin position="17"/>
        <end position="36"/>
    </location>
</feature>
<keyword evidence="3 8" id="KW-0812">Transmembrane</keyword>
<dbReference type="AlphaFoldDB" id="A0A9Q1GPE7"/>
<accession>A0A9Q1GPE7</accession>
<dbReference type="OrthoDB" id="630188at2759"/>
<dbReference type="PANTHER" id="PTHR32285:SF48">
    <property type="entry name" value="PROTEIN TRICHOME BIREFRINGENCE-LIKE 19"/>
    <property type="match status" value="1"/>
</dbReference>
<keyword evidence="4" id="KW-0735">Signal-anchor</keyword>
<name>A0A9Q1GPE7_9CARY</name>
<dbReference type="InterPro" id="IPR029962">
    <property type="entry name" value="TBL"/>
</dbReference>
<proteinExistence type="inferred from homology"/>
<evidence type="ECO:0008006" key="13">
    <source>
        <dbReference type="Google" id="ProtNLM"/>
    </source>
</evidence>
<protein>
    <recommendedName>
        <fullName evidence="13">Trichome birefringence-like N-terminal domain-containing protein</fullName>
    </recommendedName>
</protein>
<dbReference type="Pfam" id="PF13839">
    <property type="entry name" value="PC-Esterase"/>
    <property type="match status" value="1"/>
</dbReference>
<evidence type="ECO:0000259" key="10">
    <source>
        <dbReference type="Pfam" id="PF14416"/>
    </source>
</evidence>
<dbReference type="Proteomes" id="UP001153076">
    <property type="component" value="Unassembled WGS sequence"/>
</dbReference>
<dbReference type="InterPro" id="IPR025846">
    <property type="entry name" value="TBL_N"/>
</dbReference>
<gene>
    <name evidence="11" type="ORF">Cgig2_015538</name>
</gene>
<reference evidence="11" key="1">
    <citation type="submission" date="2022-04" db="EMBL/GenBank/DDBJ databases">
        <title>Carnegiea gigantea Genome sequencing and assembly v2.</title>
        <authorList>
            <person name="Copetti D."/>
            <person name="Sanderson M.J."/>
            <person name="Burquez A."/>
            <person name="Wojciechowski M.F."/>
        </authorList>
    </citation>
    <scope>NUCLEOTIDE SEQUENCE</scope>
    <source>
        <strain evidence="11">SGP5-SGP5p</strain>
        <tissue evidence="11">Aerial part</tissue>
    </source>
</reference>
<dbReference type="InterPro" id="IPR026057">
    <property type="entry name" value="TBL_C"/>
</dbReference>
<evidence type="ECO:0000259" key="9">
    <source>
        <dbReference type="Pfam" id="PF13839"/>
    </source>
</evidence>
<feature type="region of interest" description="Disordered" evidence="7">
    <location>
        <begin position="42"/>
        <end position="73"/>
    </location>
</feature>
<evidence type="ECO:0000256" key="7">
    <source>
        <dbReference type="SAM" id="MobiDB-lite"/>
    </source>
</evidence>
<keyword evidence="5 8" id="KW-1133">Transmembrane helix</keyword>
<dbReference type="GO" id="GO:0016020">
    <property type="term" value="C:membrane"/>
    <property type="evidence" value="ECO:0007669"/>
    <property type="project" value="UniProtKB-SubCell"/>
</dbReference>
<evidence type="ECO:0000256" key="6">
    <source>
        <dbReference type="ARBA" id="ARBA00023136"/>
    </source>
</evidence>
<dbReference type="GO" id="GO:0005794">
    <property type="term" value="C:Golgi apparatus"/>
    <property type="evidence" value="ECO:0007669"/>
    <property type="project" value="TreeGrafter"/>
</dbReference>
<comment type="similarity">
    <text evidence="2">Belongs to the PC-esterase family. TBL subfamily.</text>
</comment>
<keyword evidence="6 8" id="KW-0472">Membrane</keyword>